<organism evidence="3 4">
    <name type="scientific">Rhamnusium bicolor</name>
    <dbReference type="NCBI Taxonomy" id="1586634"/>
    <lineage>
        <taxon>Eukaryota</taxon>
        <taxon>Metazoa</taxon>
        <taxon>Ecdysozoa</taxon>
        <taxon>Arthropoda</taxon>
        <taxon>Hexapoda</taxon>
        <taxon>Insecta</taxon>
        <taxon>Pterygota</taxon>
        <taxon>Neoptera</taxon>
        <taxon>Endopterygota</taxon>
        <taxon>Coleoptera</taxon>
        <taxon>Polyphaga</taxon>
        <taxon>Cucujiformia</taxon>
        <taxon>Chrysomeloidea</taxon>
        <taxon>Cerambycidae</taxon>
        <taxon>Lepturinae</taxon>
        <taxon>Rhagiini</taxon>
        <taxon>Rhamnusium</taxon>
    </lineage>
</organism>
<proteinExistence type="inferred from homology"/>
<dbReference type="Pfam" id="PF05327">
    <property type="entry name" value="RRN3"/>
    <property type="match status" value="2"/>
</dbReference>
<dbReference type="PANTHER" id="PTHR12790">
    <property type="entry name" value="TRANSCRIPTION INITIATION FACTOR IA RRN3"/>
    <property type="match status" value="1"/>
</dbReference>
<dbReference type="GO" id="GO:0006361">
    <property type="term" value="P:transcription initiation at RNA polymerase I promoter"/>
    <property type="evidence" value="ECO:0007669"/>
    <property type="project" value="InterPro"/>
</dbReference>
<protein>
    <recommendedName>
        <fullName evidence="5">RNA polymerase I-specific transcription initiation factor RRN3</fullName>
    </recommendedName>
</protein>
<feature type="compositionally biased region" description="Polar residues" evidence="2">
    <location>
        <begin position="600"/>
        <end position="611"/>
    </location>
</feature>
<name>A0AAV8ZIP4_9CUCU</name>
<evidence type="ECO:0008006" key="5">
    <source>
        <dbReference type="Google" id="ProtNLM"/>
    </source>
</evidence>
<evidence type="ECO:0000256" key="1">
    <source>
        <dbReference type="ARBA" id="ARBA00010098"/>
    </source>
</evidence>
<feature type="region of interest" description="Disordered" evidence="2">
    <location>
        <begin position="600"/>
        <end position="619"/>
    </location>
</feature>
<dbReference type="AlphaFoldDB" id="A0AAV8ZIP4"/>
<evidence type="ECO:0000256" key="2">
    <source>
        <dbReference type="SAM" id="MobiDB-lite"/>
    </source>
</evidence>
<comment type="caution">
    <text evidence="3">The sequence shown here is derived from an EMBL/GenBank/DDBJ whole genome shotgun (WGS) entry which is preliminary data.</text>
</comment>
<gene>
    <name evidence="3" type="ORF">NQ314_004572</name>
</gene>
<sequence length="619" mass="71407">MGDGQNSNQLTDSESLVVTFEFDFYFPFIGNHDTKHYSLPMSVISQRTRGSGTPSSILKKPRSLKSRLNEVGHTPTKVRFILPHSRKVQNILQEYIETKVSRDYENLLCLIRDSVLTDDDVSSLLKEAAACISILNQDLRLFVEALLSIAWIDKNNDVVSEYQSFIVNLLSAHNYHAKIVIEKLVKLFLPSKPYRSRMARRGTPDADCLKCINIHALINLLLSVVPMCKELLMNSISKEFPYYNKSTHIHEYYLHNILWILDYQSSFRPDILHLIFSKLVIMDVNAPKEEIEKFVNDEEMFLMEDDAKSVKTSTTAFTTVNRHTVAHTLDVCLDKLFNYIVSECHNSKTGELNWEKTKRLYHDIISAFEKVILPTYNTHHVQYIMFLTCCFKPAITEAFLNFLWKKVCNPNVAPVLRQTSVNYIASLVARANFVPLSMVKGTLQQMADWIHSYISTQDGLECINSDVRIHSVFYSVCQALFYIVSFRHKDLVESRKTVVQNFAAITRKYQLAYCYTVMEHNARNMIPTIYQDEKGSVVMSNNVLDAFYPFDPYILERSGKNIHPFYREYKETVEESMDIDVKETNEVDDFLCNQDLSTTPVSKSQKFSYGSSPGFKFKT</sequence>
<evidence type="ECO:0000313" key="4">
    <source>
        <dbReference type="Proteomes" id="UP001162156"/>
    </source>
</evidence>
<keyword evidence="4" id="KW-1185">Reference proteome</keyword>
<evidence type="ECO:0000313" key="3">
    <source>
        <dbReference type="EMBL" id="KAJ8964854.1"/>
    </source>
</evidence>
<dbReference type="Proteomes" id="UP001162156">
    <property type="component" value="Unassembled WGS sequence"/>
</dbReference>
<dbReference type="PANTHER" id="PTHR12790:SF0">
    <property type="entry name" value="RNA POLYMERASE I-SPECIFIC TRANSCRIPTION INITIATION FACTOR RRN3-RELATED"/>
    <property type="match status" value="1"/>
</dbReference>
<comment type="similarity">
    <text evidence="1">Belongs to the RRN3 family.</text>
</comment>
<dbReference type="EMBL" id="JANEYF010001307">
    <property type="protein sequence ID" value="KAJ8964854.1"/>
    <property type="molecule type" value="Genomic_DNA"/>
</dbReference>
<dbReference type="GO" id="GO:0001181">
    <property type="term" value="F:RNA polymerase I general transcription initiation factor activity"/>
    <property type="evidence" value="ECO:0007669"/>
    <property type="project" value="InterPro"/>
</dbReference>
<reference evidence="3" key="1">
    <citation type="journal article" date="2023" name="Insect Mol. Biol.">
        <title>Genome sequencing provides insights into the evolution of gene families encoding plant cell wall-degrading enzymes in longhorned beetles.</title>
        <authorList>
            <person name="Shin N.R."/>
            <person name="Okamura Y."/>
            <person name="Kirsch R."/>
            <person name="Pauchet Y."/>
        </authorList>
    </citation>
    <scope>NUCLEOTIDE SEQUENCE</scope>
    <source>
        <strain evidence="3">RBIC_L_NR</strain>
    </source>
</reference>
<accession>A0AAV8ZIP4</accession>
<dbReference type="GO" id="GO:0005634">
    <property type="term" value="C:nucleus"/>
    <property type="evidence" value="ECO:0007669"/>
    <property type="project" value="TreeGrafter"/>
</dbReference>
<dbReference type="InterPro" id="IPR007991">
    <property type="entry name" value="RNA_pol_I_trans_ini_fac_RRN3"/>
</dbReference>
<dbReference type="GO" id="GO:0001042">
    <property type="term" value="F:RNA polymerase I core binding"/>
    <property type="evidence" value="ECO:0007669"/>
    <property type="project" value="TreeGrafter"/>
</dbReference>